<dbReference type="CDD" id="cd03784">
    <property type="entry name" value="GT1_Gtf-like"/>
    <property type="match status" value="1"/>
</dbReference>
<proteinExistence type="predicted"/>
<evidence type="ECO:0000313" key="2">
    <source>
        <dbReference type="Proteomes" id="UP000604661"/>
    </source>
</evidence>
<gene>
    <name evidence="1" type="ORF">H6G95_02545</name>
</gene>
<reference evidence="1 2" key="1">
    <citation type="journal article" date="2020" name="ISME J.">
        <title>Comparative genomics reveals insights into cyanobacterial evolution and habitat adaptation.</title>
        <authorList>
            <person name="Chen M.Y."/>
            <person name="Teng W.K."/>
            <person name="Zhao L."/>
            <person name="Hu C.X."/>
            <person name="Zhou Y.K."/>
            <person name="Han B.P."/>
            <person name="Song L.R."/>
            <person name="Shu W.S."/>
        </authorList>
    </citation>
    <scope>NUCLEOTIDE SEQUENCE [LARGE SCALE GENOMIC DNA]</scope>
    <source>
        <strain evidence="1 2">FACHB-391</strain>
    </source>
</reference>
<dbReference type="PANTHER" id="PTHR48050:SF13">
    <property type="entry name" value="STEROL 3-BETA-GLUCOSYLTRANSFERASE UGT80A2"/>
    <property type="match status" value="1"/>
</dbReference>
<dbReference type="PANTHER" id="PTHR48050">
    <property type="entry name" value="STEROL 3-BETA-GLUCOSYLTRANSFERASE"/>
    <property type="match status" value="1"/>
</dbReference>
<comment type="caution">
    <text evidence="1">The sequence shown here is derived from an EMBL/GenBank/DDBJ whole genome shotgun (WGS) entry which is preliminary data.</text>
</comment>
<keyword evidence="2" id="KW-1185">Reference proteome</keyword>
<name>A0ABR8ER04_NOSLI</name>
<dbReference type="EMBL" id="JACJTE010000002">
    <property type="protein sequence ID" value="MBD2559523.1"/>
    <property type="molecule type" value="Genomic_DNA"/>
</dbReference>
<dbReference type="Proteomes" id="UP000604661">
    <property type="component" value="Unassembled WGS sequence"/>
</dbReference>
<organism evidence="1 2">
    <name type="scientific">Nostoc linckia FACHB-391</name>
    <dbReference type="NCBI Taxonomy" id="2692906"/>
    <lineage>
        <taxon>Bacteria</taxon>
        <taxon>Bacillati</taxon>
        <taxon>Cyanobacteriota</taxon>
        <taxon>Cyanophyceae</taxon>
        <taxon>Nostocales</taxon>
        <taxon>Nostocaceae</taxon>
        <taxon>Nostoc</taxon>
    </lineage>
</organism>
<dbReference type="InterPro" id="IPR002213">
    <property type="entry name" value="UDP_glucos_trans"/>
</dbReference>
<evidence type="ECO:0000313" key="1">
    <source>
        <dbReference type="EMBL" id="MBD2559523.1"/>
    </source>
</evidence>
<dbReference type="InterPro" id="IPR050426">
    <property type="entry name" value="Glycosyltransferase_28"/>
</dbReference>
<dbReference type="Pfam" id="PF00201">
    <property type="entry name" value="UDPGT"/>
    <property type="match status" value="1"/>
</dbReference>
<accession>A0ABR8ER04</accession>
<dbReference type="Gene3D" id="3.40.50.2000">
    <property type="entry name" value="Glycogen Phosphorylase B"/>
    <property type="match status" value="2"/>
</dbReference>
<protein>
    <submittedName>
        <fullName evidence="1">Glycosyltransferase</fullName>
    </submittedName>
</protein>
<dbReference type="SUPFAM" id="SSF53756">
    <property type="entry name" value="UDP-Glycosyltransferase/glycogen phosphorylase"/>
    <property type="match status" value="1"/>
</dbReference>
<sequence length="424" mass="45943">MTHFGIICPGAATGPLNTMLPLGQELQRRGHRVTFFGSLDTQSKVLAAGIEFQAIGEKDFVPGSTAESFTKLGQLRGLAALRYTIDLLKLVSSVTLEEAPAAIKAAGVEALLVNQSSPEGGTIAEFLKIPFITVCSAVVLNREPSIPPFFTTWKYSPAAWARLRNEIGYTLVNSVIKPLEDLINEYRQEWKLPLYSNLKDSDSPLAQISNAPAEFEFPREELAPWFHFTGSYHTSASRAPVSFPYEKLTGKPLIYASMGTLQNRLIWVFETIASACEDLDAQLVISLGGSAKPESLPDLAGNPLVVEYAPQLEVLEKATLMITHAGMNTTMECLKKGVPMVAIPVANDQPGVAARIAWTGVGELVTLKKLNVPRLKNAIKRVLTEESYKQNALRLQAATLRAGGVSRAADIIEQAVSTGKPVLA</sequence>
<dbReference type="RefSeq" id="WP_190891195.1">
    <property type="nucleotide sequence ID" value="NZ_JACJTE010000002.1"/>
</dbReference>